<dbReference type="PROSITE" id="PS51918">
    <property type="entry name" value="RADICAL_SAM"/>
    <property type="match status" value="1"/>
</dbReference>
<gene>
    <name evidence="5" type="ORF">ACFOGH_06845</name>
</gene>
<keyword evidence="3" id="KW-0411">Iron-sulfur</keyword>
<name>A0ABV7IY26_9RHOB</name>
<dbReference type="InterPro" id="IPR007197">
    <property type="entry name" value="rSAM"/>
</dbReference>
<dbReference type="CDD" id="cd01335">
    <property type="entry name" value="Radical_SAM"/>
    <property type="match status" value="1"/>
</dbReference>
<dbReference type="PANTHER" id="PTHR43432">
    <property type="entry name" value="SLR0285 PROTEIN"/>
    <property type="match status" value="1"/>
</dbReference>
<dbReference type="InterPro" id="IPR040086">
    <property type="entry name" value="MJ0683-like"/>
</dbReference>
<dbReference type="SFLD" id="SFLDG01084">
    <property type="entry name" value="Uncharacterised_Radical_SAM_Su"/>
    <property type="match status" value="1"/>
</dbReference>
<dbReference type="PANTHER" id="PTHR43432:SF3">
    <property type="entry name" value="SLR0285 PROTEIN"/>
    <property type="match status" value="1"/>
</dbReference>
<keyword evidence="6" id="KW-1185">Reference proteome</keyword>
<protein>
    <submittedName>
        <fullName evidence="5">PA0069 family radical SAM protein</fullName>
    </submittedName>
</protein>
<sequence length="353" mass="39083">MPGVRPRGRGALGNAVGRFEAATRLAFEDGWEPPEERVLRTEVRTEAPRSAISYNRSPDLPFDRAINPYRGCEHGCIYCFARPSHAFLNLSPGLDFETKLIARPGIGVVLERELRAKSYRVAVMALGTNTDPYQPIEAEYRVMREVLEVLRAFKHPVAITTKGTLIERDMDLLADMAAQGLCRVGVSVTTLDADLSRRMEPRVAAPKRRLQTIARLAEAGIPVRAMVSPVIPGLTDHELEPILQAAREAGATAASYISLRLPREVSGLFQEWLAEHVPDRAAKVMGRVRALHGGMDYDPAFGKRMRGEGPWADLLARRFRVAVDRLGLSVKLPAMRCDLFAVPARPGDQLTLF</sequence>
<evidence type="ECO:0000313" key="6">
    <source>
        <dbReference type="Proteomes" id="UP001595547"/>
    </source>
</evidence>
<keyword evidence="1" id="KW-0479">Metal-binding</keyword>
<dbReference type="SMART" id="SM00729">
    <property type="entry name" value="Elp3"/>
    <property type="match status" value="1"/>
</dbReference>
<proteinExistence type="predicted"/>
<dbReference type="SFLD" id="SFLDS00029">
    <property type="entry name" value="Radical_SAM"/>
    <property type="match status" value="1"/>
</dbReference>
<reference evidence="6" key="1">
    <citation type="journal article" date="2019" name="Int. J. Syst. Evol. Microbiol.">
        <title>The Global Catalogue of Microorganisms (GCM) 10K type strain sequencing project: providing services to taxonomists for standard genome sequencing and annotation.</title>
        <authorList>
            <consortium name="The Broad Institute Genomics Platform"/>
            <consortium name="The Broad Institute Genome Sequencing Center for Infectious Disease"/>
            <person name="Wu L."/>
            <person name="Ma J."/>
        </authorList>
    </citation>
    <scope>NUCLEOTIDE SEQUENCE [LARGE SCALE GENOMIC DNA]</scope>
    <source>
        <strain evidence="6">KCTC 52039</strain>
    </source>
</reference>
<accession>A0ABV7IY26</accession>
<evidence type="ECO:0000259" key="4">
    <source>
        <dbReference type="PROSITE" id="PS51918"/>
    </source>
</evidence>
<comment type="caution">
    <text evidence="5">The sequence shown here is derived from an EMBL/GenBank/DDBJ whole genome shotgun (WGS) entry which is preliminary data.</text>
</comment>
<feature type="domain" description="Radical SAM core" evidence="4">
    <location>
        <begin position="58"/>
        <end position="296"/>
    </location>
</feature>
<dbReference type="InterPro" id="IPR006638">
    <property type="entry name" value="Elp3/MiaA/NifB-like_rSAM"/>
</dbReference>
<organism evidence="5 6">
    <name type="scientific">Cypionkella sinensis</name>
    <dbReference type="NCBI Taxonomy" id="1756043"/>
    <lineage>
        <taxon>Bacteria</taxon>
        <taxon>Pseudomonadati</taxon>
        <taxon>Pseudomonadota</taxon>
        <taxon>Alphaproteobacteria</taxon>
        <taxon>Rhodobacterales</taxon>
        <taxon>Paracoccaceae</taxon>
        <taxon>Cypionkella</taxon>
    </lineage>
</organism>
<evidence type="ECO:0000256" key="1">
    <source>
        <dbReference type="ARBA" id="ARBA00022723"/>
    </source>
</evidence>
<dbReference type="RefSeq" id="WP_380072322.1">
    <property type="nucleotide sequence ID" value="NZ_JBHRTO010000001.1"/>
</dbReference>
<dbReference type="Pfam" id="PF04055">
    <property type="entry name" value="Radical_SAM"/>
    <property type="match status" value="1"/>
</dbReference>
<keyword evidence="2" id="KW-0408">Iron</keyword>
<dbReference type="InterPro" id="IPR058240">
    <property type="entry name" value="rSAM_sf"/>
</dbReference>
<dbReference type="SUPFAM" id="SSF102114">
    <property type="entry name" value="Radical SAM enzymes"/>
    <property type="match status" value="1"/>
</dbReference>
<evidence type="ECO:0000256" key="2">
    <source>
        <dbReference type="ARBA" id="ARBA00023004"/>
    </source>
</evidence>
<dbReference type="NCBIfam" id="NF033668">
    <property type="entry name" value="rSAM_PA0069"/>
    <property type="match status" value="1"/>
</dbReference>
<dbReference type="EMBL" id="JBHRTO010000001">
    <property type="protein sequence ID" value="MFC3180698.1"/>
    <property type="molecule type" value="Genomic_DNA"/>
</dbReference>
<evidence type="ECO:0000256" key="3">
    <source>
        <dbReference type="ARBA" id="ARBA00023014"/>
    </source>
</evidence>
<evidence type="ECO:0000313" key="5">
    <source>
        <dbReference type="EMBL" id="MFC3180698.1"/>
    </source>
</evidence>
<dbReference type="Gene3D" id="3.80.30.30">
    <property type="match status" value="1"/>
</dbReference>
<dbReference type="Proteomes" id="UP001595547">
    <property type="component" value="Unassembled WGS sequence"/>
</dbReference>